<dbReference type="InterPro" id="IPR050328">
    <property type="entry name" value="Dev_Immune_Receptor"/>
</dbReference>
<protein>
    <recommendedName>
        <fullName evidence="7">Leucine rich repeat containing 32</fullName>
    </recommendedName>
</protein>
<keyword evidence="4" id="KW-0812">Transmembrane</keyword>
<evidence type="ECO:0000256" key="2">
    <source>
        <dbReference type="ARBA" id="ARBA00022729"/>
    </source>
</evidence>
<keyword evidence="1" id="KW-0433">Leucine-rich repeat</keyword>
<dbReference type="SMART" id="SM00369">
    <property type="entry name" value="LRR_TYP"/>
    <property type="match status" value="10"/>
</dbReference>
<name>A0A8C6P5T6_NOTFU</name>
<keyword evidence="4" id="KW-1133">Transmembrane helix</keyword>
<dbReference type="InterPro" id="IPR032675">
    <property type="entry name" value="LRR_dom_sf"/>
</dbReference>
<dbReference type="AlphaFoldDB" id="A0A8C6P5T6"/>
<dbReference type="InterPro" id="IPR001611">
    <property type="entry name" value="Leu-rich_rpt"/>
</dbReference>
<evidence type="ECO:0000256" key="1">
    <source>
        <dbReference type="ARBA" id="ARBA00022614"/>
    </source>
</evidence>
<feature type="transmembrane region" description="Helical" evidence="4">
    <location>
        <begin position="7"/>
        <end position="27"/>
    </location>
</feature>
<dbReference type="Proteomes" id="UP000694548">
    <property type="component" value="Unassembled WGS sequence"/>
</dbReference>
<keyword evidence="4" id="KW-0472">Membrane</keyword>
<proteinExistence type="predicted"/>
<accession>A0A8C6P5T6</accession>
<dbReference type="GeneTree" id="ENSGT00940000157975"/>
<dbReference type="PANTHER" id="PTHR24373">
    <property type="entry name" value="SLIT RELATED LEUCINE-RICH REPEAT NEURONAL PROTEIN"/>
    <property type="match status" value="1"/>
</dbReference>
<evidence type="ECO:0000313" key="6">
    <source>
        <dbReference type="Proteomes" id="UP000694548"/>
    </source>
</evidence>
<dbReference type="InterPro" id="IPR003591">
    <property type="entry name" value="Leu-rich_rpt_typical-subtyp"/>
</dbReference>
<evidence type="ECO:0008006" key="7">
    <source>
        <dbReference type="Google" id="ProtNLM"/>
    </source>
</evidence>
<dbReference type="SUPFAM" id="SSF52058">
    <property type="entry name" value="L domain-like"/>
    <property type="match status" value="2"/>
</dbReference>
<dbReference type="Ensembl" id="ENSNFUT00015040543.1">
    <property type="protein sequence ID" value="ENSNFUP00015038836.1"/>
    <property type="gene ID" value="ENSNFUG00015018726.1"/>
</dbReference>
<reference evidence="5" key="1">
    <citation type="submission" date="2025-08" db="UniProtKB">
        <authorList>
            <consortium name="Ensembl"/>
        </authorList>
    </citation>
    <scope>IDENTIFICATION</scope>
</reference>
<sequence length="692" mass="78728">MIIVELYCLWVPALLFLLFTTSSWHHFIFAPPLLLHLCCCLGYLFLSPILGMISTFQNGTRNKQMNFCSVGKVFFGIKAAKQNLFTVPADLDVTLRSLDLSNNFIRQLPTLALPDLEQLDLSSNRLDLISEGAFQDLARLKNLNLSRNQLNINLGSNSKALGSLGRLKSLDVSKNGLSNDAAELFLKNKPTLDHLKMTGNALIRLSHSLFRESGSLKTITVDDNLISEIAEGTFEPLKQLETLNLAMNNLAHICDFKLSQLKYLNLSRNSVEFFVTREDYQLYSLEILDLSYNKLLYFPIVPKMNQLKYLHLQNNALGGYVNSEAAMVSEINALYNEIVKNRRAIKNSLHANWRLMPLVYIDLSFNHFTFFPLETLNLLSSVETLHFSNNCLQNIHWNIRNYNDSRHARQLFFHSLKHLNLQSNGLVYISPRFIKALTQIETLNLQDNSVQPCAENFSRQQISLKAPCAAFGQMTTLKHLNLRENGIKLVTQNSLQRNSLTYLNLRGNRHLVMHERALEGVQSTLQTLIISETNMSDLTLPCLTALTELNMSNNNLYRMPSSLSCSPLKAIDIRNNKFKTLNHSLIQHLSKNLAVMFISGNQFDCCNSEWMSILKETHLPDINETECFTHKRNFLVAEYLKSPSLYCLLHSEAQGVHFGQMIIIVFFLSLLLTGLIVFSRKFCCTQGSLCDI</sequence>
<dbReference type="PROSITE" id="PS51450">
    <property type="entry name" value="LRR"/>
    <property type="match status" value="2"/>
</dbReference>
<evidence type="ECO:0000256" key="3">
    <source>
        <dbReference type="ARBA" id="ARBA00022737"/>
    </source>
</evidence>
<keyword evidence="3" id="KW-0677">Repeat</keyword>
<feature type="transmembrane region" description="Helical" evidence="4">
    <location>
        <begin position="658"/>
        <end position="678"/>
    </location>
</feature>
<evidence type="ECO:0000313" key="5">
    <source>
        <dbReference type="Ensembl" id="ENSNFUP00015038836.1"/>
    </source>
</evidence>
<dbReference type="Gene3D" id="3.80.10.10">
    <property type="entry name" value="Ribonuclease Inhibitor"/>
    <property type="match status" value="4"/>
</dbReference>
<dbReference type="PRINTS" id="PR00019">
    <property type="entry name" value="LEURICHRPT"/>
</dbReference>
<dbReference type="PANTHER" id="PTHR24373:SF370">
    <property type="entry name" value="FISH-LIPS, ISOFORM E"/>
    <property type="match status" value="1"/>
</dbReference>
<keyword evidence="6" id="KW-1185">Reference proteome</keyword>
<organism evidence="5 6">
    <name type="scientific">Nothobranchius furzeri</name>
    <name type="common">Turquoise killifish</name>
    <dbReference type="NCBI Taxonomy" id="105023"/>
    <lineage>
        <taxon>Eukaryota</taxon>
        <taxon>Metazoa</taxon>
        <taxon>Chordata</taxon>
        <taxon>Craniata</taxon>
        <taxon>Vertebrata</taxon>
        <taxon>Euteleostomi</taxon>
        <taxon>Actinopterygii</taxon>
        <taxon>Neopterygii</taxon>
        <taxon>Teleostei</taxon>
        <taxon>Neoteleostei</taxon>
        <taxon>Acanthomorphata</taxon>
        <taxon>Ovalentaria</taxon>
        <taxon>Atherinomorphae</taxon>
        <taxon>Cyprinodontiformes</taxon>
        <taxon>Nothobranchiidae</taxon>
        <taxon>Nothobranchius</taxon>
    </lineage>
</organism>
<dbReference type="Pfam" id="PF00560">
    <property type="entry name" value="LRR_1"/>
    <property type="match status" value="1"/>
</dbReference>
<reference evidence="5" key="2">
    <citation type="submission" date="2025-09" db="UniProtKB">
        <authorList>
            <consortium name="Ensembl"/>
        </authorList>
    </citation>
    <scope>IDENTIFICATION</scope>
</reference>
<dbReference type="Pfam" id="PF13855">
    <property type="entry name" value="LRR_8"/>
    <property type="match status" value="2"/>
</dbReference>
<evidence type="ECO:0000256" key="4">
    <source>
        <dbReference type="SAM" id="Phobius"/>
    </source>
</evidence>
<keyword evidence="2" id="KW-0732">Signal</keyword>